<dbReference type="EMBL" id="MU005969">
    <property type="protein sequence ID" value="KAF2861909.1"/>
    <property type="molecule type" value="Genomic_DNA"/>
</dbReference>
<dbReference type="OrthoDB" id="4489171at2759"/>
<sequence length="675" mass="75878">MAAEPTDEQVAMLQSVCECDDRALVVRALKACRNDTNEAANMIFSNNVPPEDLNVMSAEHVGDIEEGQVEETPSKIPSLRTPPSRRPSRTSMRPQNSTYDESEGKQLKQFGVQLGTCLPSSSTEKPFSELPEQRVLDRMIGHNEPRMLKPTDEAQYLANFLTICHFTPGARNDLLWSLHKLEYYGQHDMWWRGSPISSHRFDSSGTENTPASDVVAEVQRLMAYLDISDRSYASIMALVQIAALKDHNSRQSPIELFLTKWLKAIEQLHDEPRDSIFQLRPESIPLSGEESSTEHAADTCFVRLDLSSLPEGNDKDLAMVLYSYLSESEKPNQYFRKPQGLLVFELCRTGANRLDMQAPYTLYVDGFEDVANSAGEMGPLRKRSQLLRTVREKLENYKMPEDGNVDALTMSTMAVKFLSGDNLPVDEGLEARPEHHAKLAKRLEQVNSNIQARIAEIKSAEAETLSRIRKLVNPKEGKQRYTLYGIATKPNAMYILQPCEDEEHRERTHDEPASNMQWWRLDFQQRATGASVNKNTVDHDTVLQAIGLEHDEALLVYASDEVASADPKPLSQELKDFITADNALFATEMIDAETAGHEATTPSPKQMFPGSRRRQNSMDSMIAMNDSDSNGDSPFRCPVPLRVPGGDMDMSADDPANEIVHEIKLDDKPMEMVEK</sequence>
<feature type="region of interest" description="Disordered" evidence="1">
    <location>
        <begin position="65"/>
        <end position="104"/>
    </location>
</feature>
<dbReference type="PANTHER" id="PTHR39597:SF1">
    <property type="entry name" value="UBA DOMAIN-CONTAINING PROTEIN RUP1"/>
    <property type="match status" value="1"/>
</dbReference>
<evidence type="ECO:0000256" key="1">
    <source>
        <dbReference type="SAM" id="MobiDB-lite"/>
    </source>
</evidence>
<accession>A0A6A7C4D3</accession>
<reference evidence="2" key="1">
    <citation type="journal article" date="2020" name="Stud. Mycol.">
        <title>101 Dothideomycetes genomes: a test case for predicting lifestyles and emergence of pathogens.</title>
        <authorList>
            <person name="Haridas S."/>
            <person name="Albert R."/>
            <person name="Binder M."/>
            <person name="Bloem J."/>
            <person name="Labutti K."/>
            <person name="Salamov A."/>
            <person name="Andreopoulos B."/>
            <person name="Baker S."/>
            <person name="Barry K."/>
            <person name="Bills G."/>
            <person name="Bluhm B."/>
            <person name="Cannon C."/>
            <person name="Castanera R."/>
            <person name="Culley D."/>
            <person name="Daum C."/>
            <person name="Ezra D."/>
            <person name="Gonzalez J."/>
            <person name="Henrissat B."/>
            <person name="Kuo A."/>
            <person name="Liang C."/>
            <person name="Lipzen A."/>
            <person name="Lutzoni F."/>
            <person name="Magnuson J."/>
            <person name="Mondo S."/>
            <person name="Nolan M."/>
            <person name="Ohm R."/>
            <person name="Pangilinan J."/>
            <person name="Park H.-J."/>
            <person name="Ramirez L."/>
            <person name="Alfaro M."/>
            <person name="Sun H."/>
            <person name="Tritt A."/>
            <person name="Yoshinaga Y."/>
            <person name="Zwiers L.-H."/>
            <person name="Turgeon B."/>
            <person name="Goodwin S."/>
            <person name="Spatafora J."/>
            <person name="Crous P."/>
            <person name="Grigoriev I."/>
        </authorList>
    </citation>
    <scope>NUCLEOTIDE SEQUENCE</scope>
    <source>
        <strain evidence="2">CBS 480.64</strain>
    </source>
</reference>
<protein>
    <recommendedName>
        <fullName evidence="4">UBA domain-containing protein</fullName>
    </recommendedName>
</protein>
<dbReference type="GO" id="GO:0005634">
    <property type="term" value="C:nucleus"/>
    <property type="evidence" value="ECO:0007669"/>
    <property type="project" value="TreeGrafter"/>
</dbReference>
<evidence type="ECO:0008006" key="4">
    <source>
        <dbReference type="Google" id="ProtNLM"/>
    </source>
</evidence>
<dbReference type="Proteomes" id="UP000799421">
    <property type="component" value="Unassembled WGS sequence"/>
</dbReference>
<name>A0A6A7C4D3_9PEZI</name>
<proteinExistence type="predicted"/>
<evidence type="ECO:0000313" key="2">
    <source>
        <dbReference type="EMBL" id="KAF2861909.1"/>
    </source>
</evidence>
<keyword evidence="3" id="KW-1185">Reference proteome</keyword>
<dbReference type="PANTHER" id="PTHR39597">
    <property type="entry name" value="UBA DOMAIN-CONTAINING PROTEIN RUP1"/>
    <property type="match status" value="1"/>
</dbReference>
<evidence type="ECO:0000313" key="3">
    <source>
        <dbReference type="Proteomes" id="UP000799421"/>
    </source>
</evidence>
<gene>
    <name evidence="2" type="ORF">K470DRAFT_256450</name>
</gene>
<dbReference type="GO" id="GO:0016579">
    <property type="term" value="P:protein deubiquitination"/>
    <property type="evidence" value="ECO:0007669"/>
    <property type="project" value="TreeGrafter"/>
</dbReference>
<organism evidence="2 3">
    <name type="scientific">Piedraia hortae CBS 480.64</name>
    <dbReference type="NCBI Taxonomy" id="1314780"/>
    <lineage>
        <taxon>Eukaryota</taxon>
        <taxon>Fungi</taxon>
        <taxon>Dikarya</taxon>
        <taxon>Ascomycota</taxon>
        <taxon>Pezizomycotina</taxon>
        <taxon>Dothideomycetes</taxon>
        <taxon>Dothideomycetidae</taxon>
        <taxon>Capnodiales</taxon>
        <taxon>Piedraiaceae</taxon>
        <taxon>Piedraia</taxon>
    </lineage>
</organism>
<dbReference type="GO" id="GO:0005829">
    <property type="term" value="C:cytosol"/>
    <property type="evidence" value="ECO:0007669"/>
    <property type="project" value="TreeGrafter"/>
</dbReference>
<dbReference type="InterPro" id="IPR055335">
    <property type="entry name" value="Ucp6/RUP1"/>
</dbReference>
<dbReference type="AlphaFoldDB" id="A0A6A7C4D3"/>